<evidence type="ECO:0000256" key="2">
    <source>
        <dbReference type="ARBA" id="ARBA00001936"/>
    </source>
</evidence>
<feature type="binding site" evidence="14">
    <location>
        <begin position="290"/>
        <end position="302"/>
    </location>
    <ligand>
        <name>NAD(+)</name>
        <dbReference type="ChEBI" id="CHEBI:57540"/>
    </ligand>
</feature>
<evidence type="ECO:0000256" key="13">
    <source>
        <dbReference type="ARBA" id="ARBA00023304"/>
    </source>
</evidence>
<sequence>MTPQKLLLLPGDGIGPEVMGEVQRLIDWLNAQGLTQFETETGLVGGCAYDADKVAITDATVAKAKAADAILLGAVGGPKWDPVPFDVRPEAGLLRLRKDLELFANLRPAICYPALAEASSLKREIIEGLDIVIVRELTGGVYFGEPKEITDLGNGQKRAVDTQVYETYEIERIARVAFELARKRGNKVTSMEKRNVMKSGVLWNEVVTRVHANEYKDVKLEHQLADSGGMQLVRNPKQFDVIVTDNLFGDVLSDIAAMLTGSLGMLPSASLGAADAKTGKRKALYEPVHGSAPDIAGKGLANPVAMLASFAMALRYSFDMGKLADTIEKAIANVLDKGVRTGDIAPAGTKSVSTSQMGEAVLKEVQALHG</sequence>
<dbReference type="InterPro" id="IPR004429">
    <property type="entry name" value="Isopropylmalate_DH"/>
</dbReference>
<dbReference type="InterPro" id="IPR024084">
    <property type="entry name" value="IsoPropMal-DH-like_dom"/>
</dbReference>
<dbReference type="UniPathway" id="UPA00048">
    <property type="reaction ID" value="UER00072"/>
</dbReference>
<dbReference type="PROSITE" id="PS00470">
    <property type="entry name" value="IDH_IMDH"/>
    <property type="match status" value="1"/>
</dbReference>
<dbReference type="GO" id="GO:0000287">
    <property type="term" value="F:magnesium ion binding"/>
    <property type="evidence" value="ECO:0007669"/>
    <property type="project" value="InterPro"/>
</dbReference>
<evidence type="ECO:0000256" key="10">
    <source>
        <dbReference type="ARBA" id="ARBA00023002"/>
    </source>
</evidence>
<dbReference type="HAMAP" id="MF_01033">
    <property type="entry name" value="LeuB_type1"/>
    <property type="match status" value="1"/>
</dbReference>
<dbReference type="EC" id="1.1.1.85" evidence="14"/>
<comment type="similarity">
    <text evidence="4 14">Belongs to the isocitrate and isopropylmalate dehydrogenases family. LeuB type 1 subfamily.</text>
</comment>
<evidence type="ECO:0000259" key="16">
    <source>
        <dbReference type="SMART" id="SM01329"/>
    </source>
</evidence>
<comment type="catalytic activity">
    <reaction evidence="1 14 15">
        <text>(2R,3S)-3-isopropylmalate + NAD(+) = 4-methyl-2-oxopentanoate + CO2 + NADH</text>
        <dbReference type="Rhea" id="RHEA:32271"/>
        <dbReference type="ChEBI" id="CHEBI:16526"/>
        <dbReference type="ChEBI" id="CHEBI:17865"/>
        <dbReference type="ChEBI" id="CHEBI:35121"/>
        <dbReference type="ChEBI" id="CHEBI:57540"/>
        <dbReference type="ChEBI" id="CHEBI:57945"/>
        <dbReference type="EC" id="1.1.1.85"/>
    </reaction>
</comment>
<comment type="cofactor">
    <cofactor evidence="14 15">
        <name>Mg(2+)</name>
        <dbReference type="ChEBI" id="CHEBI:18420"/>
    </cofactor>
    <cofactor evidence="14 15">
        <name>Mn(2+)</name>
        <dbReference type="ChEBI" id="CHEBI:29035"/>
    </cofactor>
    <text evidence="14 15">Binds 1 Mg(2+) or Mn(2+) ion per subunit.</text>
</comment>
<dbReference type="KEGG" id="ocg:OCA5_c02380"/>
<evidence type="ECO:0000256" key="14">
    <source>
        <dbReference type="HAMAP-Rule" id="MF_01033"/>
    </source>
</evidence>
<keyword evidence="8 14" id="KW-0479">Metal-binding</keyword>
<feature type="binding site" evidence="14">
    <location>
        <position position="135"/>
    </location>
    <ligand>
        <name>substrate</name>
    </ligand>
</feature>
<comment type="subunit">
    <text evidence="5 14 15">Homodimer.</text>
</comment>
<feature type="binding site" evidence="14">
    <location>
        <position position="250"/>
    </location>
    <ligand>
        <name>Mg(2+)</name>
        <dbReference type="ChEBI" id="CHEBI:18420"/>
    </ligand>
</feature>
<feature type="site" description="Important for catalysis" evidence="14">
    <location>
        <position position="142"/>
    </location>
</feature>
<dbReference type="GO" id="GO:0003862">
    <property type="term" value="F:3-isopropylmalate dehydrogenase activity"/>
    <property type="evidence" value="ECO:0007669"/>
    <property type="project" value="UniProtKB-UniRule"/>
</dbReference>
<evidence type="ECO:0000313" key="18">
    <source>
        <dbReference type="Proteomes" id="UP000007730"/>
    </source>
</evidence>
<feature type="site" description="Important for catalysis" evidence="14">
    <location>
        <position position="193"/>
    </location>
</feature>
<protein>
    <recommendedName>
        <fullName evidence="14">3-isopropylmalate dehydrogenase</fullName>
        <ecNumber evidence="14">1.1.1.85</ecNumber>
    </recommendedName>
    <alternativeName>
        <fullName evidence="14">3-IPM-DH</fullName>
    </alternativeName>
    <alternativeName>
        <fullName evidence="14">Beta-IPM dehydrogenase</fullName>
        <shortName evidence="14">IMDH</shortName>
    </alternativeName>
</protein>
<evidence type="ECO:0000256" key="5">
    <source>
        <dbReference type="ARBA" id="ARBA00011738"/>
    </source>
</evidence>
<evidence type="ECO:0000256" key="15">
    <source>
        <dbReference type="RuleBase" id="RU004445"/>
    </source>
</evidence>
<comment type="pathway">
    <text evidence="3 14 15">Amino-acid biosynthesis; L-leucine biosynthesis; L-leucine from 3-methyl-2-oxobutanoate: step 3/4.</text>
</comment>
<feature type="binding site" evidence="14">
    <location>
        <position position="107"/>
    </location>
    <ligand>
        <name>substrate</name>
    </ligand>
</feature>
<keyword evidence="11 14" id="KW-0520">NAD</keyword>
<dbReference type="SUPFAM" id="SSF53659">
    <property type="entry name" value="Isocitrate/Isopropylmalate dehydrogenase-like"/>
    <property type="match status" value="1"/>
</dbReference>
<keyword evidence="10 14" id="KW-0560">Oxidoreductase</keyword>
<comment type="subcellular location">
    <subcellularLocation>
        <location evidence="14">Cytoplasm</location>
    </subcellularLocation>
</comment>
<keyword evidence="13 14" id="KW-0100">Branched-chain amino acid biosynthesis</keyword>
<feature type="binding site" evidence="14">
    <location>
        <begin position="77"/>
        <end position="90"/>
    </location>
    <ligand>
        <name>NAD(+)</name>
        <dbReference type="ChEBI" id="CHEBI:57540"/>
    </ligand>
</feature>
<dbReference type="OrthoDB" id="9767905at2"/>
<evidence type="ECO:0000256" key="8">
    <source>
        <dbReference type="ARBA" id="ARBA00022723"/>
    </source>
</evidence>
<evidence type="ECO:0000256" key="9">
    <source>
        <dbReference type="ARBA" id="ARBA00022842"/>
    </source>
</evidence>
<evidence type="ECO:0000256" key="1">
    <source>
        <dbReference type="ARBA" id="ARBA00000624"/>
    </source>
</evidence>
<feature type="binding site" evidence="14">
    <location>
        <position position="226"/>
    </location>
    <ligand>
        <name>substrate</name>
    </ligand>
</feature>
<keyword evidence="9 14" id="KW-0460">Magnesium</keyword>
<dbReference type="RefSeq" id="WP_012561463.1">
    <property type="nucleotide sequence ID" value="NC_011386.1"/>
</dbReference>
<dbReference type="eggNOG" id="COG0473">
    <property type="taxonomic scope" value="Bacteria"/>
</dbReference>
<evidence type="ECO:0000256" key="11">
    <source>
        <dbReference type="ARBA" id="ARBA00023027"/>
    </source>
</evidence>
<comment type="function">
    <text evidence="14 15">Catalyzes the oxidation of 3-carboxy-2-hydroxy-4-methylpentanoate (3-isopropylmalate) to 3-carboxy-4-methyl-2-oxopentanoate. The product decarboxylates to 4-methyl-2 oxopentanoate.</text>
</comment>
<dbReference type="EMBL" id="CP002826">
    <property type="protein sequence ID" value="AEI04967.1"/>
    <property type="molecule type" value="Genomic_DNA"/>
</dbReference>
<dbReference type="FunFam" id="3.40.718.10:FF:000006">
    <property type="entry name" value="3-isopropylmalate dehydrogenase"/>
    <property type="match status" value="1"/>
</dbReference>
<proteinExistence type="inferred from homology"/>
<accession>B6JAR9</accession>
<evidence type="ECO:0000256" key="12">
    <source>
        <dbReference type="ARBA" id="ARBA00023211"/>
    </source>
</evidence>
<comment type="cofactor">
    <cofactor evidence="2">
        <name>Mn(2+)</name>
        <dbReference type="ChEBI" id="CHEBI:29035"/>
    </cofactor>
</comment>
<name>B6JAR9_AFIC5</name>
<dbReference type="KEGG" id="oca:OCAR_4283"/>
<dbReference type="AlphaFoldDB" id="B6JAR9"/>
<dbReference type="PANTHER" id="PTHR42979:SF1">
    <property type="entry name" value="3-ISOPROPYLMALATE DEHYDROGENASE"/>
    <property type="match status" value="1"/>
</dbReference>
<dbReference type="Proteomes" id="UP000007730">
    <property type="component" value="Chromosome"/>
</dbReference>
<keyword evidence="6 14" id="KW-0432">Leucine biosynthesis</keyword>
<feature type="binding site" evidence="14">
    <location>
        <position position="226"/>
    </location>
    <ligand>
        <name>Mg(2+)</name>
        <dbReference type="ChEBI" id="CHEBI:18420"/>
    </ligand>
</feature>
<dbReference type="GO" id="GO:0051287">
    <property type="term" value="F:NAD binding"/>
    <property type="evidence" value="ECO:0007669"/>
    <property type="project" value="InterPro"/>
</dbReference>
<dbReference type="NCBIfam" id="TIGR00169">
    <property type="entry name" value="leuB"/>
    <property type="match status" value="1"/>
</dbReference>
<dbReference type="Pfam" id="PF00180">
    <property type="entry name" value="Iso_dh"/>
    <property type="match status" value="1"/>
</dbReference>
<dbReference type="PATRIC" id="fig|504832.7.peg.251"/>
<evidence type="ECO:0000313" key="17">
    <source>
        <dbReference type="EMBL" id="AEI04967.1"/>
    </source>
</evidence>
<gene>
    <name evidence="14 17" type="primary">leuB</name>
    <name evidence="17" type="ordered locus">OCA5_c02380</name>
</gene>
<feature type="domain" description="Isopropylmalate dehydrogenase-like" evidence="16">
    <location>
        <begin position="5"/>
        <end position="361"/>
    </location>
</feature>
<dbReference type="Gene3D" id="3.40.718.10">
    <property type="entry name" value="Isopropylmalate Dehydrogenase"/>
    <property type="match status" value="1"/>
</dbReference>
<dbReference type="PANTHER" id="PTHR42979">
    <property type="entry name" value="3-ISOPROPYLMALATE DEHYDROGENASE"/>
    <property type="match status" value="1"/>
</dbReference>
<keyword evidence="14" id="KW-0963">Cytoplasm</keyword>
<keyword evidence="7 14" id="KW-0028">Amino-acid biosynthesis</keyword>
<dbReference type="InterPro" id="IPR019818">
    <property type="entry name" value="IsoCit/isopropylmalate_DH_CS"/>
</dbReference>
<evidence type="ECO:0000256" key="3">
    <source>
        <dbReference type="ARBA" id="ARBA00004762"/>
    </source>
</evidence>
<dbReference type="HOGENOM" id="CLU_031953_0_3_5"/>
<organism evidence="17 18">
    <name type="scientific">Afipia carboxidovorans (strain ATCC 49405 / DSM 1227 / KCTC 32145 / OM5)</name>
    <name type="common">Oligotropha carboxidovorans</name>
    <dbReference type="NCBI Taxonomy" id="504832"/>
    <lineage>
        <taxon>Bacteria</taxon>
        <taxon>Pseudomonadati</taxon>
        <taxon>Pseudomonadota</taxon>
        <taxon>Alphaproteobacteria</taxon>
        <taxon>Hyphomicrobiales</taxon>
        <taxon>Nitrobacteraceae</taxon>
        <taxon>Afipia</taxon>
    </lineage>
</organism>
<keyword evidence="12 14" id="KW-0464">Manganese</keyword>
<dbReference type="GO" id="GO:0005829">
    <property type="term" value="C:cytosol"/>
    <property type="evidence" value="ECO:0007669"/>
    <property type="project" value="TreeGrafter"/>
</dbReference>
<keyword evidence="18" id="KW-1185">Reference proteome</keyword>
<feature type="binding site" evidence="14">
    <location>
        <position position="254"/>
    </location>
    <ligand>
        <name>Mg(2+)</name>
        <dbReference type="ChEBI" id="CHEBI:18420"/>
    </ligand>
</feature>
<evidence type="ECO:0000256" key="4">
    <source>
        <dbReference type="ARBA" id="ARBA00008319"/>
    </source>
</evidence>
<feature type="binding site" evidence="14">
    <location>
        <position position="97"/>
    </location>
    <ligand>
        <name>substrate</name>
    </ligand>
</feature>
<dbReference type="GO" id="GO:0009098">
    <property type="term" value="P:L-leucine biosynthetic process"/>
    <property type="evidence" value="ECO:0007669"/>
    <property type="project" value="UniProtKB-UniRule"/>
</dbReference>
<evidence type="ECO:0000256" key="6">
    <source>
        <dbReference type="ARBA" id="ARBA00022430"/>
    </source>
</evidence>
<reference evidence="17 18" key="1">
    <citation type="journal article" date="2011" name="J. Bacteriol.">
        <title>Complete genome sequences of the chemolithoautotrophic Oligotropha carboxidovorans strains OM4 and OM5.</title>
        <authorList>
            <person name="Volland S."/>
            <person name="Rachinger M."/>
            <person name="Strittmatter A."/>
            <person name="Daniel R."/>
            <person name="Gottschalk G."/>
            <person name="Meyer O."/>
        </authorList>
    </citation>
    <scope>NUCLEOTIDE SEQUENCE [LARGE SCALE GENOMIC DNA]</scope>
    <source>
        <strain evidence="18">ATCC 49405 / DSM 1227 / KCTC 32145 / OM5</strain>
    </source>
</reference>
<evidence type="ECO:0000256" key="7">
    <source>
        <dbReference type="ARBA" id="ARBA00022605"/>
    </source>
</evidence>
<dbReference type="STRING" id="504832.OCA5_c02380"/>
<dbReference type="SMART" id="SM01329">
    <property type="entry name" value="Iso_dh"/>
    <property type="match status" value="1"/>
</dbReference>